<feature type="domain" description="RING-type" evidence="10">
    <location>
        <begin position="276"/>
        <end position="317"/>
    </location>
</feature>
<keyword evidence="5 8" id="KW-0863">Zinc-finger</keyword>
<evidence type="ECO:0000313" key="12">
    <source>
        <dbReference type="Proteomes" id="UP001454036"/>
    </source>
</evidence>
<dbReference type="SUPFAM" id="SSF57850">
    <property type="entry name" value="RING/U-box"/>
    <property type="match status" value="1"/>
</dbReference>
<reference evidence="11 12" key="1">
    <citation type="submission" date="2024-01" db="EMBL/GenBank/DDBJ databases">
        <title>The complete chloroplast genome sequence of Lithospermum erythrorhizon: insights into the phylogenetic relationship among Boraginaceae species and the maternal lineages of purple gromwells.</title>
        <authorList>
            <person name="Okada T."/>
            <person name="Watanabe K."/>
        </authorList>
    </citation>
    <scope>NUCLEOTIDE SEQUENCE [LARGE SCALE GENOMIC DNA]</scope>
</reference>
<dbReference type="EC" id="2.3.2.27" evidence="2"/>
<evidence type="ECO:0000256" key="3">
    <source>
        <dbReference type="ARBA" id="ARBA00022679"/>
    </source>
</evidence>
<keyword evidence="11" id="KW-0436">Ligase</keyword>
<dbReference type="SMART" id="SM00184">
    <property type="entry name" value="RING"/>
    <property type="match status" value="1"/>
</dbReference>
<dbReference type="GO" id="GO:0005737">
    <property type="term" value="C:cytoplasm"/>
    <property type="evidence" value="ECO:0007669"/>
    <property type="project" value="TreeGrafter"/>
</dbReference>
<comment type="caution">
    <text evidence="11">The sequence shown here is derived from an EMBL/GenBank/DDBJ whole genome shotgun (WGS) entry which is preliminary data.</text>
</comment>
<keyword evidence="12" id="KW-1185">Reference proteome</keyword>
<evidence type="ECO:0000313" key="11">
    <source>
        <dbReference type="EMBL" id="GAA0139180.1"/>
    </source>
</evidence>
<evidence type="ECO:0000256" key="4">
    <source>
        <dbReference type="ARBA" id="ARBA00022723"/>
    </source>
</evidence>
<dbReference type="PANTHER" id="PTHR15710">
    <property type="entry name" value="E3 UBIQUITIN-PROTEIN LIGASE PRAJA"/>
    <property type="match status" value="1"/>
</dbReference>
<name>A0AAV3NIP1_LITER</name>
<keyword evidence="3" id="KW-0808">Transferase</keyword>
<evidence type="ECO:0000256" key="2">
    <source>
        <dbReference type="ARBA" id="ARBA00012483"/>
    </source>
</evidence>
<evidence type="ECO:0000256" key="1">
    <source>
        <dbReference type="ARBA" id="ARBA00000900"/>
    </source>
</evidence>
<keyword evidence="6" id="KW-0833">Ubl conjugation pathway</keyword>
<proteinExistence type="predicted"/>
<dbReference type="Proteomes" id="UP001454036">
    <property type="component" value="Unassembled WGS sequence"/>
</dbReference>
<comment type="catalytic activity">
    <reaction evidence="1">
        <text>S-ubiquitinyl-[E2 ubiquitin-conjugating enzyme]-L-cysteine + [acceptor protein]-L-lysine = [E2 ubiquitin-conjugating enzyme]-L-cysteine + N(6)-ubiquitinyl-[acceptor protein]-L-lysine.</text>
        <dbReference type="EC" id="2.3.2.27"/>
    </reaction>
</comment>
<keyword evidence="7" id="KW-0862">Zinc</keyword>
<feature type="region of interest" description="Disordered" evidence="9">
    <location>
        <begin position="324"/>
        <end position="409"/>
    </location>
</feature>
<evidence type="ECO:0000256" key="9">
    <source>
        <dbReference type="SAM" id="MobiDB-lite"/>
    </source>
</evidence>
<sequence>MDEAEASRYWCHMCSQTVSPIMEVESIKCPICQGGFVEEMASAVADSGTTDDDPFDFGASDPDRAVSLWAPILLGMMRNPNNLRRFRSLGLEENDEDRVSDMSSNERINQHQHHHHGLGMNLDGIETDRGDTRVSRWIQNIAEDGELDPPPLNISRNRSTNVLQFLHGIRAAIQSGNGNLEDGQRGGMDRGRREGERVILINPFNQTIVIQGSSDPNGNSQNVPIGSLGDYFVGPGLDMLLQHLSENDPNRYGTPPAMKDSVEALPDVKIEGTFQCSVCLDDFEDGCLAKEMPCKHKFHSGCILPWLELHSSCPVCRYQLPSDESKINPESSRNNSSTSINDEGDESRREEGDNEGRNENGRRFAIPLPWPFSSLFTSSGSQSSEANSASSSPGTSTNVPPRTSHAHDD</sequence>
<accession>A0AAV3NIP1</accession>
<dbReference type="PROSITE" id="PS50089">
    <property type="entry name" value="ZF_RING_2"/>
    <property type="match status" value="1"/>
</dbReference>
<evidence type="ECO:0000256" key="7">
    <source>
        <dbReference type="ARBA" id="ARBA00022833"/>
    </source>
</evidence>
<evidence type="ECO:0000256" key="8">
    <source>
        <dbReference type="PROSITE-ProRule" id="PRU00175"/>
    </source>
</evidence>
<dbReference type="GO" id="GO:0016567">
    <property type="term" value="P:protein ubiquitination"/>
    <property type="evidence" value="ECO:0007669"/>
    <property type="project" value="TreeGrafter"/>
</dbReference>
<dbReference type="InterPro" id="IPR039525">
    <property type="entry name" value="RNF126-like_zinc-ribbon"/>
</dbReference>
<dbReference type="AlphaFoldDB" id="A0AAV3NIP1"/>
<evidence type="ECO:0000256" key="6">
    <source>
        <dbReference type="ARBA" id="ARBA00022786"/>
    </source>
</evidence>
<feature type="region of interest" description="Disordered" evidence="9">
    <location>
        <begin position="93"/>
        <end position="121"/>
    </location>
</feature>
<dbReference type="InterPro" id="IPR013083">
    <property type="entry name" value="Znf_RING/FYVE/PHD"/>
</dbReference>
<dbReference type="GO" id="GO:0016874">
    <property type="term" value="F:ligase activity"/>
    <property type="evidence" value="ECO:0007669"/>
    <property type="project" value="UniProtKB-KW"/>
</dbReference>
<feature type="compositionally biased region" description="Basic and acidic residues" evidence="9">
    <location>
        <begin position="346"/>
        <end position="362"/>
    </location>
</feature>
<keyword evidence="4" id="KW-0479">Metal-binding</keyword>
<feature type="compositionally biased region" description="Polar residues" evidence="9">
    <location>
        <begin position="328"/>
        <end position="340"/>
    </location>
</feature>
<dbReference type="CDD" id="cd16669">
    <property type="entry name" value="RING-H2_RNF181"/>
    <property type="match status" value="1"/>
</dbReference>
<dbReference type="FunFam" id="3.30.40.10:FF:000022">
    <property type="entry name" value="E3 ubiquitin-protein ligase RING1-like"/>
    <property type="match status" value="1"/>
</dbReference>
<organism evidence="11 12">
    <name type="scientific">Lithospermum erythrorhizon</name>
    <name type="common">Purple gromwell</name>
    <name type="synonym">Lithospermum officinale var. erythrorhizon</name>
    <dbReference type="NCBI Taxonomy" id="34254"/>
    <lineage>
        <taxon>Eukaryota</taxon>
        <taxon>Viridiplantae</taxon>
        <taxon>Streptophyta</taxon>
        <taxon>Embryophyta</taxon>
        <taxon>Tracheophyta</taxon>
        <taxon>Spermatophyta</taxon>
        <taxon>Magnoliopsida</taxon>
        <taxon>eudicotyledons</taxon>
        <taxon>Gunneridae</taxon>
        <taxon>Pentapetalae</taxon>
        <taxon>asterids</taxon>
        <taxon>lamiids</taxon>
        <taxon>Boraginales</taxon>
        <taxon>Boraginaceae</taxon>
        <taxon>Boraginoideae</taxon>
        <taxon>Lithospermeae</taxon>
        <taxon>Lithospermum</taxon>
    </lineage>
</organism>
<dbReference type="InterPro" id="IPR001841">
    <property type="entry name" value="Znf_RING"/>
</dbReference>
<gene>
    <name evidence="11" type="ORF">LIER_00781</name>
</gene>
<dbReference type="Pfam" id="PF14369">
    <property type="entry name" value="Zn_ribbon_19"/>
    <property type="match status" value="1"/>
</dbReference>
<dbReference type="GO" id="GO:0061630">
    <property type="term" value="F:ubiquitin protein ligase activity"/>
    <property type="evidence" value="ECO:0007669"/>
    <property type="project" value="UniProtKB-EC"/>
</dbReference>
<feature type="compositionally biased region" description="Low complexity" evidence="9">
    <location>
        <begin position="373"/>
        <end position="398"/>
    </location>
</feature>
<evidence type="ECO:0000256" key="5">
    <source>
        <dbReference type="ARBA" id="ARBA00022771"/>
    </source>
</evidence>
<dbReference type="Gene3D" id="3.30.40.10">
    <property type="entry name" value="Zinc/RING finger domain, C3HC4 (zinc finger)"/>
    <property type="match status" value="1"/>
</dbReference>
<protein>
    <recommendedName>
        <fullName evidence="2">RING-type E3 ubiquitin transferase</fullName>
        <ecNumber evidence="2">2.3.2.27</ecNumber>
    </recommendedName>
</protein>
<evidence type="ECO:0000259" key="10">
    <source>
        <dbReference type="PROSITE" id="PS50089"/>
    </source>
</evidence>
<dbReference type="PANTHER" id="PTHR15710:SF22">
    <property type="entry name" value="RING-TYPE E3 UBIQUITIN TRANSFERASE"/>
    <property type="match status" value="1"/>
</dbReference>
<dbReference type="EMBL" id="BAABME010000065">
    <property type="protein sequence ID" value="GAA0139180.1"/>
    <property type="molecule type" value="Genomic_DNA"/>
</dbReference>
<dbReference type="GO" id="GO:0008270">
    <property type="term" value="F:zinc ion binding"/>
    <property type="evidence" value="ECO:0007669"/>
    <property type="project" value="UniProtKB-KW"/>
</dbReference>
<dbReference type="Pfam" id="PF13639">
    <property type="entry name" value="zf-RING_2"/>
    <property type="match status" value="1"/>
</dbReference>